<dbReference type="InterPro" id="IPR036249">
    <property type="entry name" value="Thioredoxin-like_sf"/>
</dbReference>
<dbReference type="KEGG" id="pchi:PC41400_25560"/>
<dbReference type="PANTHER" id="PTHR10438:SF468">
    <property type="entry name" value="THIOREDOXIN-1-RELATED"/>
    <property type="match status" value="1"/>
</dbReference>
<reference evidence="2 3" key="1">
    <citation type="submission" date="2018-01" db="EMBL/GenBank/DDBJ databases">
        <title>The whole genome sequencing and assembly of Paenibacillus chitinolyticus KCCM 41400 strain.</title>
        <authorList>
            <person name="Kim J.-Y."/>
            <person name="Park M.-K."/>
            <person name="Lee Y.-J."/>
            <person name="Yi H."/>
            <person name="Bahn Y.-S."/>
            <person name="Kim J.F."/>
            <person name="Lee D.-W."/>
        </authorList>
    </citation>
    <scope>NUCLEOTIDE SEQUENCE [LARGE SCALE GENOMIC DNA]</scope>
    <source>
        <strain evidence="2 3">KCCM 41400</strain>
    </source>
</reference>
<dbReference type="Gene3D" id="3.40.30.10">
    <property type="entry name" value="Glutaredoxin"/>
    <property type="match status" value="1"/>
</dbReference>
<dbReference type="PROSITE" id="PS51352">
    <property type="entry name" value="THIOREDOXIN_2"/>
    <property type="match status" value="1"/>
</dbReference>
<protein>
    <submittedName>
        <fullName evidence="2">Thioredoxin</fullName>
    </submittedName>
</protein>
<gene>
    <name evidence="2" type="ORF">PC41400_25560</name>
</gene>
<evidence type="ECO:0000259" key="1">
    <source>
        <dbReference type="PROSITE" id="PS51352"/>
    </source>
</evidence>
<dbReference type="CDD" id="cd02947">
    <property type="entry name" value="TRX_family"/>
    <property type="match status" value="1"/>
</dbReference>
<dbReference type="Pfam" id="PF00085">
    <property type="entry name" value="Thioredoxin"/>
    <property type="match status" value="1"/>
</dbReference>
<dbReference type="EMBL" id="CP026520">
    <property type="protein sequence ID" value="QAV20868.1"/>
    <property type="molecule type" value="Genomic_DNA"/>
</dbReference>
<evidence type="ECO:0000313" key="2">
    <source>
        <dbReference type="EMBL" id="QAV20868.1"/>
    </source>
</evidence>
<accession>A0A410X2M0</accession>
<feature type="domain" description="Thioredoxin" evidence="1">
    <location>
        <begin position="1"/>
        <end position="124"/>
    </location>
</feature>
<evidence type="ECO:0000313" key="3">
    <source>
        <dbReference type="Proteomes" id="UP000288943"/>
    </source>
</evidence>
<dbReference type="SUPFAM" id="SSF52833">
    <property type="entry name" value="Thioredoxin-like"/>
    <property type="match status" value="1"/>
</dbReference>
<proteinExistence type="predicted"/>
<dbReference type="PANTHER" id="PTHR10438">
    <property type="entry name" value="THIOREDOXIN"/>
    <property type="match status" value="1"/>
</dbReference>
<dbReference type="AlphaFoldDB" id="A0A410X2M0"/>
<organism evidence="2 3">
    <name type="scientific">Paenibacillus chitinolyticus</name>
    <dbReference type="NCBI Taxonomy" id="79263"/>
    <lineage>
        <taxon>Bacteria</taxon>
        <taxon>Bacillati</taxon>
        <taxon>Bacillota</taxon>
        <taxon>Bacilli</taxon>
        <taxon>Bacillales</taxon>
        <taxon>Paenibacillaceae</taxon>
        <taxon>Paenibacillus</taxon>
    </lineage>
</organism>
<dbReference type="InterPro" id="IPR013766">
    <property type="entry name" value="Thioredoxin_domain"/>
</dbReference>
<dbReference type="Proteomes" id="UP000288943">
    <property type="component" value="Chromosome"/>
</dbReference>
<dbReference type="OrthoDB" id="7629852at2"/>
<sequence length="131" mass="15136">MKPVGNEGRTILFEVIPMEKVHNEQDFRAAVEKSEVTVAVFKTTWCKDCHYIEPFMPDLEKTYAGRISFIELDRDEVPDLCEELNILGIPSFIAFSRGQELIRFVSKLRKTREEIEQFLDRAIEVGNALAK</sequence>
<dbReference type="InterPro" id="IPR050620">
    <property type="entry name" value="Thioredoxin_H-type-like"/>
</dbReference>
<name>A0A410X2M0_9BACL</name>